<comment type="similarity">
    <text evidence="1">Belongs to the oxygen-dependent FAD-linked oxidoreductase family.</text>
</comment>
<reference evidence="6 7" key="1">
    <citation type="submission" date="2020-01" db="EMBL/GenBank/DDBJ databases">
        <authorList>
            <consortium name="DOE Joint Genome Institute"/>
            <person name="Haridas S."/>
            <person name="Albert R."/>
            <person name="Binder M."/>
            <person name="Bloem J."/>
            <person name="Labutti K."/>
            <person name="Salamov A."/>
            <person name="Andreopoulos B."/>
            <person name="Baker S.E."/>
            <person name="Barry K."/>
            <person name="Bills G."/>
            <person name="Bluhm B.H."/>
            <person name="Cannon C."/>
            <person name="Castanera R."/>
            <person name="Culley D.E."/>
            <person name="Daum C."/>
            <person name="Ezra D."/>
            <person name="Gonzalez J.B."/>
            <person name="Henrissat B."/>
            <person name="Kuo A."/>
            <person name="Liang C."/>
            <person name="Lipzen A."/>
            <person name="Lutzoni F."/>
            <person name="Magnuson J."/>
            <person name="Mondo S."/>
            <person name="Nolan M."/>
            <person name="Ohm R."/>
            <person name="Pangilinan J."/>
            <person name="Park H.-J.H."/>
            <person name="Ramirez L."/>
            <person name="Alfaro M."/>
            <person name="Sun H."/>
            <person name="Tritt A."/>
            <person name="Yoshinaga Y."/>
            <person name="Zwiers L.-H.L."/>
            <person name="Turgeon B.G."/>
            <person name="Goodwin S.B."/>
            <person name="Spatafora J.W."/>
            <person name="Crous P.W."/>
            <person name="Grigoriev I.V."/>
        </authorList>
    </citation>
    <scope>NUCLEOTIDE SEQUENCE [LARGE SCALE GENOMIC DNA]</scope>
    <source>
        <strain evidence="6 7">CBS 611.86</strain>
    </source>
</reference>
<dbReference type="OrthoDB" id="407275at2759"/>
<dbReference type="InterPro" id="IPR036318">
    <property type="entry name" value="FAD-bd_PCMH-like_sf"/>
</dbReference>
<dbReference type="AlphaFoldDB" id="A0A7C8I2Y8"/>
<keyword evidence="4" id="KW-0560">Oxidoreductase</keyword>
<evidence type="ECO:0000256" key="1">
    <source>
        <dbReference type="ARBA" id="ARBA00005466"/>
    </source>
</evidence>
<dbReference type="Gene3D" id="3.30.465.10">
    <property type="match status" value="1"/>
</dbReference>
<evidence type="ECO:0000256" key="2">
    <source>
        <dbReference type="ARBA" id="ARBA00022630"/>
    </source>
</evidence>
<accession>A0A7C8I2Y8</accession>
<keyword evidence="2" id="KW-0285">Flavoprotein</keyword>
<evidence type="ECO:0000256" key="3">
    <source>
        <dbReference type="ARBA" id="ARBA00022827"/>
    </source>
</evidence>
<name>A0A7C8I2Y8_9PLEO</name>
<dbReference type="InterPro" id="IPR016169">
    <property type="entry name" value="FAD-bd_PCMH_sub2"/>
</dbReference>
<dbReference type="InterPro" id="IPR050416">
    <property type="entry name" value="FAD-linked_Oxidoreductase"/>
</dbReference>
<protein>
    <recommendedName>
        <fullName evidence="5">FAD-binding PCMH-type domain-containing protein</fullName>
    </recommendedName>
</protein>
<dbReference type="PANTHER" id="PTHR42973">
    <property type="entry name" value="BINDING OXIDOREDUCTASE, PUTATIVE (AFU_ORTHOLOGUE AFUA_1G17690)-RELATED"/>
    <property type="match status" value="1"/>
</dbReference>
<dbReference type="InterPro" id="IPR006094">
    <property type="entry name" value="Oxid_FAD_bind_N"/>
</dbReference>
<dbReference type="PANTHER" id="PTHR42973:SF15">
    <property type="entry name" value="FAD-BINDING PCMH-TYPE DOMAIN-CONTAINING PROTEIN"/>
    <property type="match status" value="1"/>
</dbReference>
<dbReference type="InterPro" id="IPR012951">
    <property type="entry name" value="BBE"/>
</dbReference>
<feature type="domain" description="FAD-binding PCMH-type" evidence="5">
    <location>
        <begin position="43"/>
        <end position="216"/>
    </location>
</feature>
<proteinExistence type="inferred from homology"/>
<dbReference type="Pfam" id="PF08031">
    <property type="entry name" value="BBE"/>
    <property type="match status" value="1"/>
</dbReference>
<gene>
    <name evidence="6" type="ORF">BDV95DRAFT_506587</name>
</gene>
<dbReference type="Proteomes" id="UP000481861">
    <property type="component" value="Unassembled WGS sequence"/>
</dbReference>
<dbReference type="PROSITE" id="PS51387">
    <property type="entry name" value="FAD_PCMH"/>
    <property type="match status" value="1"/>
</dbReference>
<dbReference type="Pfam" id="PF01565">
    <property type="entry name" value="FAD_binding_4"/>
    <property type="match status" value="1"/>
</dbReference>
<evidence type="ECO:0000313" key="6">
    <source>
        <dbReference type="EMBL" id="KAF2865573.1"/>
    </source>
</evidence>
<evidence type="ECO:0000313" key="7">
    <source>
        <dbReference type="Proteomes" id="UP000481861"/>
    </source>
</evidence>
<dbReference type="GO" id="GO:0016491">
    <property type="term" value="F:oxidoreductase activity"/>
    <property type="evidence" value="ECO:0007669"/>
    <property type="project" value="UniProtKB-KW"/>
</dbReference>
<dbReference type="InterPro" id="IPR016166">
    <property type="entry name" value="FAD-bd_PCMH"/>
</dbReference>
<dbReference type="EMBL" id="JAADJZ010000032">
    <property type="protein sequence ID" value="KAF2865573.1"/>
    <property type="molecule type" value="Genomic_DNA"/>
</dbReference>
<evidence type="ECO:0000256" key="4">
    <source>
        <dbReference type="ARBA" id="ARBA00023002"/>
    </source>
</evidence>
<dbReference type="Gene3D" id="3.40.462.20">
    <property type="match status" value="1"/>
</dbReference>
<dbReference type="GO" id="GO:0071949">
    <property type="term" value="F:FAD binding"/>
    <property type="evidence" value="ECO:0007669"/>
    <property type="project" value="InterPro"/>
</dbReference>
<keyword evidence="7" id="KW-1185">Reference proteome</keyword>
<organism evidence="6 7">
    <name type="scientific">Massariosphaeria phaeospora</name>
    <dbReference type="NCBI Taxonomy" id="100035"/>
    <lineage>
        <taxon>Eukaryota</taxon>
        <taxon>Fungi</taxon>
        <taxon>Dikarya</taxon>
        <taxon>Ascomycota</taxon>
        <taxon>Pezizomycotina</taxon>
        <taxon>Dothideomycetes</taxon>
        <taxon>Pleosporomycetidae</taxon>
        <taxon>Pleosporales</taxon>
        <taxon>Pleosporales incertae sedis</taxon>
        <taxon>Massariosphaeria</taxon>
    </lineage>
</organism>
<evidence type="ECO:0000259" key="5">
    <source>
        <dbReference type="PROSITE" id="PS51387"/>
    </source>
</evidence>
<comment type="caution">
    <text evidence="6">The sequence shown here is derived from an EMBL/GenBank/DDBJ whole genome shotgun (WGS) entry which is preliminary data.</text>
</comment>
<dbReference type="SUPFAM" id="SSF56176">
    <property type="entry name" value="FAD-binding/transporter-associated domain-like"/>
    <property type="match status" value="1"/>
</dbReference>
<sequence>MPQADGDTAGTSLSKCLSEKKVPAKYSTDPQYADLAEPFNLRLPYKPVTIVLPTKNQHVKDAVLCAGKFQVKVQARSGGHSYASFSSGGKDGSMVINLEPLQTIKLDNRTGIATVGGGVRLGNLAQGIWDQGKRGLSHGTCTGVGIGGHFTHGGYGHTSRNWGLALDHIVAVDVVLADGSLKHASQTENSELYWALRGAADSFGIITTFYLQTNPAPASVTYFSLQWADTLYKTKDTFVNTFLHIQEFAKNASVVDNRISFGINLNGVDSYNLGGTFFGSVDEFNAKIKPEILRSVPQPPKIVTTSYDWIGYLTLMSDHDTIKVPLTGYDEHDNFFAKSLTVPEHTPEAGLTSNALGAFYDHIKVGTSASWFVIINLYGGPGSAINTKDTSFAAYNRHDSLWVLQNYGVTAASIPFINGINDVITKAQPQTEFGAYLNYVDPSYDATTAHKLYYGEALYAQLEPLKKKYDPNTVFWNPQAIGTN</sequence>
<keyword evidence="3" id="KW-0274">FAD</keyword>